<feature type="chain" id="PRO_5046107802" evidence="1">
    <location>
        <begin position="20"/>
        <end position="273"/>
    </location>
</feature>
<gene>
    <name evidence="2" type="ORF">H8S67_19990</name>
</gene>
<protein>
    <submittedName>
        <fullName evidence="2">Fimbrillin family protein</fullName>
    </submittedName>
</protein>
<organism evidence="2 3">
    <name type="scientific">Bacteroides difficilis</name>
    <dbReference type="NCBI Taxonomy" id="2763021"/>
    <lineage>
        <taxon>Bacteria</taxon>
        <taxon>Pseudomonadati</taxon>
        <taxon>Bacteroidota</taxon>
        <taxon>Bacteroidia</taxon>
        <taxon>Bacteroidales</taxon>
        <taxon>Bacteroidaceae</taxon>
        <taxon>Bacteroides</taxon>
    </lineage>
</organism>
<dbReference type="CDD" id="cd13120">
    <property type="entry name" value="BF2867_like_N"/>
    <property type="match status" value="1"/>
</dbReference>
<dbReference type="PROSITE" id="PS51257">
    <property type="entry name" value="PROKAR_LIPOPROTEIN"/>
    <property type="match status" value="1"/>
</dbReference>
<proteinExistence type="predicted"/>
<dbReference type="Proteomes" id="UP000600600">
    <property type="component" value="Unassembled WGS sequence"/>
</dbReference>
<feature type="signal peptide" evidence="1">
    <location>
        <begin position="1"/>
        <end position="19"/>
    </location>
</feature>
<reference evidence="2 3" key="1">
    <citation type="submission" date="2020-08" db="EMBL/GenBank/DDBJ databases">
        <title>Genome public.</title>
        <authorList>
            <person name="Liu C."/>
            <person name="Sun Q."/>
        </authorList>
    </citation>
    <scope>NUCLEOTIDE SEQUENCE [LARGE SCALE GENOMIC DNA]</scope>
    <source>
        <strain evidence="2 3">M27</strain>
    </source>
</reference>
<evidence type="ECO:0000313" key="2">
    <source>
        <dbReference type="EMBL" id="MBC5606925.1"/>
    </source>
</evidence>
<dbReference type="RefSeq" id="WP_186968399.1">
    <property type="nucleotide sequence ID" value="NZ_JACOOE010000013.1"/>
</dbReference>
<keyword evidence="1" id="KW-0732">Signal</keyword>
<name>A0ABR7CGJ4_9BACE</name>
<dbReference type="Pfam" id="PF13149">
    <property type="entry name" value="Mfa_like_1"/>
    <property type="match status" value="1"/>
</dbReference>
<evidence type="ECO:0000313" key="3">
    <source>
        <dbReference type="Proteomes" id="UP000600600"/>
    </source>
</evidence>
<dbReference type="Gene3D" id="2.60.40.2630">
    <property type="match status" value="1"/>
</dbReference>
<dbReference type="InterPro" id="IPR042278">
    <property type="entry name" value="Mfa-like_1_N"/>
</dbReference>
<accession>A0ABR7CGJ4</accession>
<evidence type="ECO:0000256" key="1">
    <source>
        <dbReference type="SAM" id="SignalP"/>
    </source>
</evidence>
<keyword evidence="3" id="KW-1185">Reference proteome</keyword>
<sequence length="273" mass="30322">MKKQYILMGATIVFAALFASCSQENIMDEAFSQSEKEIVFDLGISQTRTVTIDKKTSFEDGDHVGIYGLKRGTTEVLHDNLDYHYTADNGKWVAEYSITFPIDGSELNFYAYYPYNTDLEGTSFDFSVSQDQSKDGYNQSDLLLAKNEIASVDDESITLSFVHKLALVEAEVILPEGEVIKNVDICAKRTATVNLTEQTAIVKASEAAEYITMQPVEGNVFRVVVPAQSMSKGKVFRITAEDGAIYWYKTTESMELVENKISAFSIDCTGSSL</sequence>
<dbReference type="EMBL" id="JACOOE010000013">
    <property type="protein sequence ID" value="MBC5606925.1"/>
    <property type="molecule type" value="Genomic_DNA"/>
</dbReference>
<dbReference type="Gene3D" id="2.60.40.2620">
    <property type="entry name" value="Fimbrillin-like"/>
    <property type="match status" value="1"/>
</dbReference>
<dbReference type="InterPro" id="IPR025049">
    <property type="entry name" value="Mfa-like_1"/>
</dbReference>
<comment type="caution">
    <text evidence="2">The sequence shown here is derived from an EMBL/GenBank/DDBJ whole genome shotgun (WGS) entry which is preliminary data.</text>
</comment>